<dbReference type="InterPro" id="IPR005225">
    <property type="entry name" value="Small_GTP-bd"/>
</dbReference>
<dbReference type="InterPro" id="IPR050055">
    <property type="entry name" value="EF-Tu_GTPase"/>
</dbReference>
<comment type="caution">
    <text evidence="10">The sequence shown here is derived from an EMBL/GenBank/DDBJ whole genome shotgun (WGS) entry which is preliminary data.</text>
</comment>
<dbReference type="InterPro" id="IPR036390">
    <property type="entry name" value="WH_DNA-bd_sf"/>
</dbReference>
<keyword evidence="5" id="KW-0648">Protein biosynthesis</keyword>
<evidence type="ECO:0000313" key="11">
    <source>
        <dbReference type="Proteomes" id="UP000538666"/>
    </source>
</evidence>
<dbReference type="Gene3D" id="2.40.30.10">
    <property type="entry name" value="Translation factors"/>
    <property type="match status" value="1"/>
</dbReference>
<dbReference type="SUPFAM" id="SSF46785">
    <property type="entry name" value="Winged helix' DNA-binding domain"/>
    <property type="match status" value="2"/>
</dbReference>
<keyword evidence="6" id="KW-0342">GTP-binding</keyword>
<dbReference type="GO" id="GO:0003746">
    <property type="term" value="F:translation elongation factor activity"/>
    <property type="evidence" value="ECO:0007669"/>
    <property type="project" value="UniProtKB-KW"/>
</dbReference>
<dbReference type="InterPro" id="IPR004535">
    <property type="entry name" value="Transl_elong_SelB"/>
</dbReference>
<dbReference type="Pfam" id="PF25461">
    <property type="entry name" value="Beta-barrel_SelB"/>
    <property type="match status" value="1"/>
</dbReference>
<dbReference type="GO" id="GO:0005525">
    <property type="term" value="F:GTP binding"/>
    <property type="evidence" value="ECO:0007669"/>
    <property type="project" value="UniProtKB-KW"/>
</dbReference>
<dbReference type="AlphaFoldDB" id="A0A841JVZ2"/>
<dbReference type="InterPro" id="IPR057335">
    <property type="entry name" value="Beta-barrel_SelB"/>
</dbReference>
<dbReference type="CDD" id="cd15491">
    <property type="entry name" value="selB_III"/>
    <property type="match status" value="1"/>
</dbReference>
<protein>
    <recommendedName>
        <fullName evidence="2">Selenocysteine-specific elongation factor</fullName>
    </recommendedName>
    <alternativeName>
        <fullName evidence="8">SelB translation factor</fullName>
    </alternativeName>
</protein>
<dbReference type="SUPFAM" id="SSF50447">
    <property type="entry name" value="Translation proteins"/>
    <property type="match status" value="1"/>
</dbReference>
<evidence type="ECO:0000313" key="10">
    <source>
        <dbReference type="EMBL" id="MBB6143141.1"/>
    </source>
</evidence>
<dbReference type="PROSITE" id="PS51722">
    <property type="entry name" value="G_TR_2"/>
    <property type="match status" value="1"/>
</dbReference>
<dbReference type="InterPro" id="IPR009000">
    <property type="entry name" value="Transl_B-barrel_sf"/>
</dbReference>
<dbReference type="CDD" id="cd04171">
    <property type="entry name" value="SelB"/>
    <property type="match status" value="1"/>
</dbReference>
<dbReference type="Pfam" id="PF00009">
    <property type="entry name" value="GTP_EFTU"/>
    <property type="match status" value="1"/>
</dbReference>
<dbReference type="NCBIfam" id="TIGR00475">
    <property type="entry name" value="selB"/>
    <property type="match status" value="1"/>
</dbReference>
<dbReference type="OrthoDB" id="9804504at2"/>
<dbReference type="SUPFAM" id="SSF50465">
    <property type="entry name" value="EF-Tu/eEF-1alpha/eIF2-gamma C-terminal domain"/>
    <property type="match status" value="1"/>
</dbReference>
<dbReference type="PANTHER" id="PTHR43721">
    <property type="entry name" value="ELONGATION FACTOR TU-RELATED"/>
    <property type="match status" value="1"/>
</dbReference>
<dbReference type="GO" id="GO:0003723">
    <property type="term" value="F:RNA binding"/>
    <property type="evidence" value="ECO:0007669"/>
    <property type="project" value="InterPro"/>
</dbReference>
<dbReference type="EMBL" id="JACHEK010000002">
    <property type="protein sequence ID" value="MBB6143141.1"/>
    <property type="molecule type" value="Genomic_DNA"/>
</dbReference>
<dbReference type="RefSeq" id="WP_050062061.1">
    <property type="nucleotide sequence ID" value="NZ_JACHEK010000002.1"/>
</dbReference>
<keyword evidence="4" id="KW-0547">Nucleotide-binding</keyword>
<dbReference type="InterPro" id="IPR004161">
    <property type="entry name" value="EFTu-like_2"/>
</dbReference>
<keyword evidence="3" id="KW-0963">Cytoplasm</keyword>
<dbReference type="Proteomes" id="UP000538666">
    <property type="component" value="Unassembled WGS sequence"/>
</dbReference>
<evidence type="ECO:0000256" key="1">
    <source>
        <dbReference type="ARBA" id="ARBA00004496"/>
    </source>
</evidence>
<dbReference type="InterPro" id="IPR036388">
    <property type="entry name" value="WH-like_DNA-bd_sf"/>
</dbReference>
<evidence type="ECO:0000256" key="3">
    <source>
        <dbReference type="ARBA" id="ARBA00022490"/>
    </source>
</evidence>
<dbReference type="GO" id="GO:0001514">
    <property type="term" value="P:selenocysteine incorporation"/>
    <property type="evidence" value="ECO:0007669"/>
    <property type="project" value="InterPro"/>
</dbReference>
<comment type="subcellular location">
    <subcellularLocation>
        <location evidence="1">Cytoplasm</location>
    </subcellularLocation>
</comment>
<evidence type="ECO:0000256" key="5">
    <source>
        <dbReference type="ARBA" id="ARBA00022917"/>
    </source>
</evidence>
<dbReference type="Gene3D" id="1.10.10.2770">
    <property type="match status" value="1"/>
</dbReference>
<gene>
    <name evidence="10" type="ORF">HNQ77_001085</name>
</gene>
<dbReference type="InterPro" id="IPR015191">
    <property type="entry name" value="SelB_WHD4"/>
</dbReference>
<dbReference type="InterPro" id="IPR009001">
    <property type="entry name" value="Transl_elong_EF1A/Init_IF2_C"/>
</dbReference>
<organism evidence="10 11">
    <name type="scientific">Silvibacterium bohemicum</name>
    <dbReference type="NCBI Taxonomy" id="1577686"/>
    <lineage>
        <taxon>Bacteria</taxon>
        <taxon>Pseudomonadati</taxon>
        <taxon>Acidobacteriota</taxon>
        <taxon>Terriglobia</taxon>
        <taxon>Terriglobales</taxon>
        <taxon>Acidobacteriaceae</taxon>
        <taxon>Silvibacterium</taxon>
    </lineage>
</organism>
<comment type="function">
    <text evidence="7">Translation factor necessary for the incorporation of selenocysteine into proteins. It probably replaces EF-Tu for the insertion of selenocysteine directed by the UGA codon. SelB binds GTP and GDP.</text>
</comment>
<dbReference type="GO" id="GO:0005829">
    <property type="term" value="C:cytosol"/>
    <property type="evidence" value="ECO:0007669"/>
    <property type="project" value="TreeGrafter"/>
</dbReference>
<dbReference type="GO" id="GO:0003924">
    <property type="term" value="F:GTPase activity"/>
    <property type="evidence" value="ECO:0007669"/>
    <property type="project" value="InterPro"/>
</dbReference>
<dbReference type="SUPFAM" id="SSF52540">
    <property type="entry name" value="P-loop containing nucleoside triphosphate hydrolases"/>
    <property type="match status" value="1"/>
</dbReference>
<evidence type="ECO:0000256" key="6">
    <source>
        <dbReference type="ARBA" id="ARBA00023134"/>
    </source>
</evidence>
<name>A0A841JVZ2_9BACT</name>
<dbReference type="InterPro" id="IPR027417">
    <property type="entry name" value="P-loop_NTPase"/>
</dbReference>
<feature type="domain" description="Tr-type G" evidence="9">
    <location>
        <begin position="5"/>
        <end position="182"/>
    </location>
</feature>
<evidence type="ECO:0000256" key="8">
    <source>
        <dbReference type="ARBA" id="ARBA00031615"/>
    </source>
</evidence>
<accession>A0A841JVZ2</accession>
<proteinExistence type="predicted"/>
<dbReference type="Pfam" id="PF03144">
    <property type="entry name" value="GTP_EFTU_D2"/>
    <property type="match status" value="1"/>
</dbReference>
<reference evidence="10 11" key="1">
    <citation type="submission" date="2020-08" db="EMBL/GenBank/DDBJ databases">
        <title>Genomic Encyclopedia of Type Strains, Phase IV (KMG-IV): sequencing the most valuable type-strain genomes for metagenomic binning, comparative biology and taxonomic classification.</title>
        <authorList>
            <person name="Goeker M."/>
        </authorList>
    </citation>
    <scope>NUCLEOTIDE SEQUENCE [LARGE SCALE GENOMIC DNA]</scope>
    <source>
        <strain evidence="10 11">DSM 103733</strain>
    </source>
</reference>
<keyword evidence="10" id="KW-0251">Elongation factor</keyword>
<dbReference type="PANTHER" id="PTHR43721:SF22">
    <property type="entry name" value="ELONGATION FACTOR TU, MITOCHONDRIAL"/>
    <property type="match status" value="1"/>
</dbReference>
<evidence type="ECO:0000256" key="4">
    <source>
        <dbReference type="ARBA" id="ARBA00022741"/>
    </source>
</evidence>
<dbReference type="Gene3D" id="1.10.10.10">
    <property type="entry name" value="Winged helix-like DNA-binding domain superfamily/Winged helix DNA-binding domain"/>
    <property type="match status" value="1"/>
</dbReference>
<sequence length="632" mass="69058">MTKPSKSIVIGTAGHIDHGKTMLVRALTGVDTDRLPEEKRRGITIDLGFAFLDATGPDGSSWRISFVDVPGHSLFIRNMLAGAGCIDAVLLVISAEEGVKPQTEEHLAICTLLGVRRGLTVVTKADAVSPARLEQVCSDIRTFLSDTFLEESRAAILPVSAHTGQGIDELRRELLSLAMSATSHNPDHLPRLPLDRAFVMKGFGTVVTGTLLSGELQVGESLTLEPGSRSVRVRGMQTHGRPEERVESGSRVALNLAGIEVSDVSRGQTLVSEGTLTSTSVIDVDAMLLPGSSVVKHRSRVHFHAFTSDTLATVSLYGYEAAEPGVRRLMRLKLQQPIVLVPGDHFVLRQPSPAATIGGGRVLDAHPLPNLRKAKCLAWLESLKDTSPEEQLLLRVARRGSVGLAMHELMAETGFTPEALERHVERFVSSGHLFRIPGNRLLSKECAETGINDISNRLKKSAKSDGLKRSELKGQTGLNAAIFDFLIETLASRQEIRLQDERIYPAGQPQSIDPDLKQRSAIATIYEAAGLAAPSSSEVAVKLGLNESEMRRLMTRLLREKILIKMGTDALYIHHGALETLRGRVRELRGQMLDVSGFKQLTGLSRKYAIPLLEYLDRERVTRKDGEKRLVL</sequence>
<evidence type="ECO:0000256" key="7">
    <source>
        <dbReference type="ARBA" id="ARBA00025526"/>
    </source>
</evidence>
<dbReference type="CDD" id="cd03696">
    <property type="entry name" value="SelB_II"/>
    <property type="match status" value="1"/>
</dbReference>
<keyword evidence="11" id="KW-1185">Reference proteome</keyword>
<dbReference type="Gene3D" id="3.40.50.300">
    <property type="entry name" value="P-loop containing nucleotide triphosphate hydrolases"/>
    <property type="match status" value="1"/>
</dbReference>
<dbReference type="PRINTS" id="PR00315">
    <property type="entry name" value="ELONGATNFCT"/>
</dbReference>
<evidence type="ECO:0000256" key="2">
    <source>
        <dbReference type="ARBA" id="ARBA00015953"/>
    </source>
</evidence>
<evidence type="ECO:0000259" key="9">
    <source>
        <dbReference type="PROSITE" id="PS51722"/>
    </source>
</evidence>
<dbReference type="InterPro" id="IPR000795">
    <property type="entry name" value="T_Tr_GTP-bd_dom"/>
</dbReference>
<dbReference type="NCBIfam" id="TIGR00231">
    <property type="entry name" value="small_GTP"/>
    <property type="match status" value="1"/>
</dbReference>
<dbReference type="Pfam" id="PF09107">
    <property type="entry name" value="WHD_3rd_SelB"/>
    <property type="match status" value="1"/>
</dbReference>